<dbReference type="PANTHER" id="PTHR38465">
    <property type="entry name" value="HTH-TYPE TRANSCRIPTIONAL REGULATOR MJ1563-RELATED"/>
    <property type="match status" value="1"/>
</dbReference>
<dbReference type="EMBL" id="LJGU01000142">
    <property type="protein sequence ID" value="OEU96365.1"/>
    <property type="molecule type" value="Genomic_DNA"/>
</dbReference>
<feature type="region of interest" description="Disordered" evidence="4">
    <location>
        <begin position="1"/>
        <end position="24"/>
    </location>
</feature>
<dbReference type="InterPro" id="IPR000835">
    <property type="entry name" value="HTH_MarR-typ"/>
</dbReference>
<evidence type="ECO:0000256" key="4">
    <source>
        <dbReference type="SAM" id="MobiDB-lite"/>
    </source>
</evidence>
<dbReference type="SUPFAM" id="SSF46785">
    <property type="entry name" value="Winged helix' DNA-binding domain"/>
    <property type="match status" value="1"/>
</dbReference>
<dbReference type="Gene3D" id="1.10.10.10">
    <property type="entry name" value="Winged helix-like DNA-binding domain superfamily/Winged helix DNA-binding domain"/>
    <property type="match status" value="1"/>
</dbReference>
<evidence type="ECO:0000256" key="3">
    <source>
        <dbReference type="ARBA" id="ARBA00023163"/>
    </source>
</evidence>
<evidence type="ECO:0000313" key="6">
    <source>
        <dbReference type="EMBL" id="OEU96365.1"/>
    </source>
</evidence>
<evidence type="ECO:0000256" key="1">
    <source>
        <dbReference type="ARBA" id="ARBA00023015"/>
    </source>
</evidence>
<evidence type="ECO:0000259" key="5">
    <source>
        <dbReference type="Pfam" id="PF12802"/>
    </source>
</evidence>
<dbReference type="GO" id="GO:0003700">
    <property type="term" value="F:DNA-binding transcription factor activity"/>
    <property type="evidence" value="ECO:0007669"/>
    <property type="project" value="InterPro"/>
</dbReference>
<evidence type="ECO:0000313" key="7">
    <source>
        <dbReference type="Proteomes" id="UP000176101"/>
    </source>
</evidence>
<gene>
    <name evidence="6" type="ORF">AN216_20920</name>
</gene>
<dbReference type="STRING" id="1075402.AN216_20920"/>
<name>A0A1E7JXJ8_9ACTN</name>
<dbReference type="AlphaFoldDB" id="A0A1E7JXJ8"/>
<accession>A0A1E7JXJ8</accession>
<dbReference type="RefSeq" id="WP_244502561.1">
    <property type="nucleotide sequence ID" value="NZ_LJGU01000142.1"/>
</dbReference>
<dbReference type="InterPro" id="IPR036388">
    <property type="entry name" value="WH-like_DNA-bd_sf"/>
</dbReference>
<dbReference type="InterPro" id="IPR052362">
    <property type="entry name" value="HTH-GbsR_regulator"/>
</dbReference>
<organism evidence="6 7">
    <name type="scientific">Streptomyces oceani</name>
    <dbReference type="NCBI Taxonomy" id="1075402"/>
    <lineage>
        <taxon>Bacteria</taxon>
        <taxon>Bacillati</taxon>
        <taxon>Actinomycetota</taxon>
        <taxon>Actinomycetes</taxon>
        <taxon>Kitasatosporales</taxon>
        <taxon>Streptomycetaceae</taxon>
        <taxon>Streptomyces</taxon>
    </lineage>
</organism>
<dbReference type="InterPro" id="IPR036390">
    <property type="entry name" value="WH_DNA-bd_sf"/>
</dbReference>
<keyword evidence="1" id="KW-0805">Transcription regulation</keyword>
<protein>
    <submittedName>
        <fullName evidence="6">MarR family transcriptional regulator</fullName>
    </submittedName>
</protein>
<feature type="compositionally biased region" description="Basic and acidic residues" evidence="4">
    <location>
        <begin position="173"/>
        <end position="182"/>
    </location>
</feature>
<dbReference type="Pfam" id="PF12802">
    <property type="entry name" value="MarR_2"/>
    <property type="match status" value="1"/>
</dbReference>
<proteinExistence type="predicted"/>
<dbReference type="Proteomes" id="UP000176101">
    <property type="component" value="Unassembled WGS sequence"/>
</dbReference>
<keyword evidence="3" id="KW-0804">Transcription</keyword>
<keyword evidence="7" id="KW-1185">Reference proteome</keyword>
<keyword evidence="2" id="KW-0238">DNA-binding</keyword>
<dbReference type="PANTHER" id="PTHR38465:SF2">
    <property type="entry name" value="HTH-TYPE TRANSCRIPTIONAL REGULATOR MMPR5"/>
    <property type="match status" value="1"/>
</dbReference>
<evidence type="ECO:0000256" key="2">
    <source>
        <dbReference type="ARBA" id="ARBA00023125"/>
    </source>
</evidence>
<reference evidence="6 7" key="1">
    <citation type="journal article" date="2016" name="Front. Microbiol.">
        <title>Comparative Genomics Analysis of Streptomyces Species Reveals Their Adaptation to the Marine Environment and Their Diversity at the Genomic Level.</title>
        <authorList>
            <person name="Tian X."/>
            <person name="Zhang Z."/>
            <person name="Yang T."/>
            <person name="Chen M."/>
            <person name="Li J."/>
            <person name="Chen F."/>
            <person name="Yang J."/>
            <person name="Li W."/>
            <person name="Zhang B."/>
            <person name="Zhang Z."/>
            <person name="Wu J."/>
            <person name="Zhang C."/>
            <person name="Long L."/>
            <person name="Xiao J."/>
        </authorList>
    </citation>
    <scope>NUCLEOTIDE SEQUENCE [LARGE SCALE GENOMIC DNA]</scope>
    <source>
        <strain evidence="6 7">SCSIO 02100</strain>
    </source>
</reference>
<comment type="caution">
    <text evidence="6">The sequence shown here is derived from an EMBL/GenBank/DDBJ whole genome shotgun (WGS) entry which is preliminary data.</text>
</comment>
<dbReference type="PATRIC" id="fig|1075402.3.peg.367"/>
<feature type="region of interest" description="Disordered" evidence="4">
    <location>
        <begin position="173"/>
        <end position="197"/>
    </location>
</feature>
<sequence>MGANEEKRRPGAAPSSRADTATAEDYDTRVGPFVEHLAADLTEAGMQRMAARVFACVLASEEGALSSAELAERLRCSPAAISGAVRYLSQTHMIRREREPGSRRERYRVHDDTWMEMFTQRDDFLMKWASTMRTGARQLGTDTAAGRRIHESAEFFDFLKTELTDLLERWRERQAQRDRRTEGSSASDVPGAGEGPG</sequence>
<dbReference type="GO" id="GO:0003677">
    <property type="term" value="F:DNA binding"/>
    <property type="evidence" value="ECO:0007669"/>
    <property type="project" value="UniProtKB-KW"/>
</dbReference>
<feature type="domain" description="HTH marR-type" evidence="5">
    <location>
        <begin position="45"/>
        <end position="105"/>
    </location>
</feature>